<dbReference type="GeneID" id="102805627"/>
<organism evidence="10 11">
    <name type="scientific">Saccoglossus kowalevskii</name>
    <name type="common">Acorn worm</name>
    <dbReference type="NCBI Taxonomy" id="10224"/>
    <lineage>
        <taxon>Eukaryota</taxon>
        <taxon>Metazoa</taxon>
        <taxon>Hemichordata</taxon>
        <taxon>Enteropneusta</taxon>
        <taxon>Harrimaniidae</taxon>
        <taxon>Saccoglossus</taxon>
    </lineage>
</organism>
<dbReference type="Gene3D" id="2.130.10.10">
    <property type="entry name" value="YVTN repeat-like/Quinoprotein amine dehydrogenase"/>
    <property type="match status" value="1"/>
</dbReference>
<evidence type="ECO:0000313" key="10">
    <source>
        <dbReference type="Proteomes" id="UP000694865"/>
    </source>
</evidence>
<keyword evidence="10" id="KW-1185">Reference proteome</keyword>
<reference evidence="11" key="1">
    <citation type="submission" date="2025-08" db="UniProtKB">
        <authorList>
            <consortium name="RefSeq"/>
        </authorList>
    </citation>
    <scope>IDENTIFICATION</scope>
    <source>
        <tissue evidence="11">Testes</tissue>
    </source>
</reference>
<dbReference type="InterPro" id="IPR036322">
    <property type="entry name" value="WD40_repeat_dom_sf"/>
</dbReference>
<dbReference type="Pfam" id="PF12896">
    <property type="entry name" value="ANAPC4"/>
    <property type="match status" value="1"/>
</dbReference>
<evidence type="ECO:0000256" key="4">
    <source>
        <dbReference type="ARBA" id="ARBA00022786"/>
    </source>
</evidence>
<keyword evidence="5" id="KW-0131">Cell cycle</keyword>
<feature type="compositionally biased region" description="Acidic residues" evidence="6">
    <location>
        <begin position="563"/>
        <end position="582"/>
    </location>
</feature>
<evidence type="ECO:0000256" key="1">
    <source>
        <dbReference type="ARBA" id="ARBA00016067"/>
    </source>
</evidence>
<dbReference type="Pfam" id="PF23405">
    <property type="entry name" value="WD40_APC4_C-half"/>
    <property type="match status" value="1"/>
</dbReference>
<evidence type="ECO:0000259" key="9">
    <source>
        <dbReference type="Pfam" id="PF23405"/>
    </source>
</evidence>
<sequence length="596" mass="68152">MQKAFRQLEEKHLSAEVVRMVWSPRMDLIALANVQGEVLLHRLTWQKVWVLPSNEQQVTSLAWRPDGKVLAVGYENGDVVICDVENDIFETSRWKPRTTLNILIVGTKIGDVHLYAFGICPIAVTKLSKETSNQINRVLSAALSTDLKSLHCVFEEESCLFAPNNDEQSQVNYNVNFITFDTPLLAARHQEIALFALKYGRIITLVEYLNNTLKTMSEAYEDILVEMESKLSKYAENEKYNYFCIRVIEISLQNFKAFFRWIYMIILRLSEESIPPEISRMTQKDITFVADFLKENLQKDKNCEDKGSGFNLERVGQYLKREDLSIPTDVSSNSWQTFVEMCPNLRRSKLLFSVHPNKSLYQLFDVLEDEIKACLSKTSSTIGESLTREGCVYQLYQAHSVAKEDPFTPCIAQFTLDKPSSVLYTVLTTKKPPSDKLHIIKKSTTDKRCSRHGVLDVGFYDESILSLLLQEDEANGENFSVLVQLPIGKILESKDREYKSISICQPQVNTSPVLVSHDMAPHVKTYRRLENMKASIFAVSGPRRVSCVMFSSHRRVRVFDMDAEDEEGDVDIEDDAETDEVDDKSKEDENNDSMVL</sequence>
<feature type="region of interest" description="Disordered" evidence="6">
    <location>
        <begin position="563"/>
        <end position="596"/>
    </location>
</feature>
<evidence type="ECO:0000259" key="8">
    <source>
        <dbReference type="Pfam" id="PF12896"/>
    </source>
</evidence>
<keyword evidence="2" id="KW-0132">Cell division</keyword>
<name>A0ABM0LV23_SACKO</name>
<dbReference type="SUPFAM" id="SSF50978">
    <property type="entry name" value="WD40 repeat-like"/>
    <property type="match status" value="1"/>
</dbReference>
<dbReference type="PANTHER" id="PTHR13260:SF0">
    <property type="entry name" value="ANAPHASE-PROMOTING COMPLEX SUBUNIT 4"/>
    <property type="match status" value="1"/>
</dbReference>
<proteinExistence type="predicted"/>
<dbReference type="Proteomes" id="UP000694865">
    <property type="component" value="Unplaced"/>
</dbReference>
<keyword evidence="4" id="KW-0833">Ubl conjugation pathway</keyword>
<dbReference type="InterPro" id="IPR024977">
    <property type="entry name" value="Apc4-like_WD40_dom"/>
</dbReference>
<dbReference type="InterPro" id="IPR024789">
    <property type="entry name" value="APC4"/>
</dbReference>
<evidence type="ECO:0000313" key="11">
    <source>
        <dbReference type="RefSeq" id="XP_006811614.1"/>
    </source>
</evidence>
<gene>
    <name evidence="11" type="primary">LOC102805627</name>
</gene>
<evidence type="ECO:0000256" key="5">
    <source>
        <dbReference type="ARBA" id="ARBA00023306"/>
    </source>
</evidence>
<dbReference type="InterPro" id="IPR024790">
    <property type="entry name" value="APC4_long_dom"/>
</dbReference>
<evidence type="ECO:0000256" key="6">
    <source>
        <dbReference type="SAM" id="MobiDB-lite"/>
    </source>
</evidence>
<protein>
    <recommendedName>
        <fullName evidence="1">Anaphase-promoting complex subunit 4</fullName>
    </recommendedName>
</protein>
<evidence type="ECO:0000259" key="7">
    <source>
        <dbReference type="Pfam" id="PF12894"/>
    </source>
</evidence>
<dbReference type="PANTHER" id="PTHR13260">
    <property type="entry name" value="ANAPHASE PROMOTING COMPLEX SUBUNIT 4 APC4"/>
    <property type="match status" value="1"/>
</dbReference>
<dbReference type="InterPro" id="IPR015943">
    <property type="entry name" value="WD40/YVTN_repeat-like_dom_sf"/>
</dbReference>
<dbReference type="SMART" id="SM00320">
    <property type="entry name" value="WD40"/>
    <property type="match status" value="1"/>
</dbReference>
<keyword evidence="3" id="KW-0498">Mitosis</keyword>
<dbReference type="Pfam" id="PF12894">
    <property type="entry name" value="ANAPC4_WD40"/>
    <property type="match status" value="1"/>
</dbReference>
<evidence type="ECO:0000256" key="3">
    <source>
        <dbReference type="ARBA" id="ARBA00022776"/>
    </source>
</evidence>
<evidence type="ECO:0000256" key="2">
    <source>
        <dbReference type="ARBA" id="ARBA00022618"/>
    </source>
</evidence>
<dbReference type="InterPro" id="IPR056358">
    <property type="entry name" value="APC4_C"/>
</dbReference>
<dbReference type="InterPro" id="IPR001680">
    <property type="entry name" value="WD40_rpt"/>
</dbReference>
<dbReference type="RefSeq" id="XP_006811614.1">
    <property type="nucleotide sequence ID" value="XM_006811551.1"/>
</dbReference>
<feature type="domain" description="Anaphase-promoting complex subunit 4 long" evidence="8">
    <location>
        <begin position="177"/>
        <end position="237"/>
    </location>
</feature>
<accession>A0ABM0LV23</accession>
<feature type="domain" description="Anaphase-promoting complex subunit 4-like WD40" evidence="7">
    <location>
        <begin position="20"/>
        <end position="86"/>
    </location>
</feature>
<feature type="domain" description="Anaphase-promoting complex subunit 4 C-terminal half WD40" evidence="9">
    <location>
        <begin position="440"/>
        <end position="560"/>
    </location>
</feature>